<dbReference type="AlphaFoldDB" id="A0A109KN08"/>
<dbReference type="SUPFAM" id="SSF52518">
    <property type="entry name" value="Thiamin diphosphate-binding fold (THDP-binding)"/>
    <property type="match status" value="1"/>
</dbReference>
<dbReference type="InterPro" id="IPR012000">
    <property type="entry name" value="Thiamin_PyroP_enz_cen_dom"/>
</dbReference>
<comment type="similarity">
    <text evidence="1">Belongs to the TPP enzyme family.</text>
</comment>
<feature type="domain" description="Thiamine pyrophosphate enzyme TPP-binding" evidence="3">
    <location>
        <begin position="133"/>
        <end position="262"/>
    </location>
</feature>
<dbReference type="GO" id="GO:0009099">
    <property type="term" value="P:L-valine biosynthetic process"/>
    <property type="evidence" value="ECO:0007669"/>
    <property type="project" value="TreeGrafter"/>
</dbReference>
<dbReference type="PANTHER" id="PTHR18968:SF13">
    <property type="entry name" value="ACETOLACTATE SYNTHASE CATALYTIC SUBUNIT, MITOCHONDRIAL"/>
    <property type="match status" value="1"/>
</dbReference>
<evidence type="ECO:0000259" key="3">
    <source>
        <dbReference type="Pfam" id="PF02775"/>
    </source>
</evidence>
<organism evidence="4 5">
    <name type="scientific">Pseudomonas fluorescens</name>
    <dbReference type="NCBI Taxonomy" id="294"/>
    <lineage>
        <taxon>Bacteria</taxon>
        <taxon>Pseudomonadati</taxon>
        <taxon>Pseudomonadota</taxon>
        <taxon>Gammaproteobacteria</taxon>
        <taxon>Pseudomonadales</taxon>
        <taxon>Pseudomonadaceae</taxon>
        <taxon>Pseudomonas</taxon>
    </lineage>
</organism>
<dbReference type="Gene3D" id="3.40.50.970">
    <property type="match status" value="1"/>
</dbReference>
<dbReference type="Pfam" id="PF02775">
    <property type="entry name" value="TPP_enzyme_C"/>
    <property type="match status" value="1"/>
</dbReference>
<dbReference type="PANTHER" id="PTHR18968">
    <property type="entry name" value="THIAMINE PYROPHOSPHATE ENZYMES"/>
    <property type="match status" value="1"/>
</dbReference>
<dbReference type="InterPro" id="IPR029061">
    <property type="entry name" value="THDP-binding"/>
</dbReference>
<dbReference type="GO" id="GO:0030976">
    <property type="term" value="F:thiamine pyrophosphate binding"/>
    <property type="evidence" value="ECO:0007669"/>
    <property type="project" value="InterPro"/>
</dbReference>
<dbReference type="GO" id="GO:0003984">
    <property type="term" value="F:acetolactate synthase activity"/>
    <property type="evidence" value="ECO:0007669"/>
    <property type="project" value="TreeGrafter"/>
</dbReference>
<gene>
    <name evidence="4" type="primary">aruI_3</name>
    <name evidence="4" type="ORF">PFLmoz3_06204</name>
</gene>
<dbReference type="GO" id="GO:0050660">
    <property type="term" value="F:flavin adenine dinucleotide binding"/>
    <property type="evidence" value="ECO:0007669"/>
    <property type="project" value="TreeGrafter"/>
</dbReference>
<dbReference type="Gene3D" id="3.40.50.1220">
    <property type="entry name" value="TPP-binding domain"/>
    <property type="match status" value="1"/>
</dbReference>
<dbReference type="PATRIC" id="fig|294.194.peg.6899"/>
<dbReference type="InterPro" id="IPR029035">
    <property type="entry name" value="DHS-like_NAD/FAD-binding_dom"/>
</dbReference>
<evidence type="ECO:0000313" key="4">
    <source>
        <dbReference type="EMBL" id="KWV72259.1"/>
    </source>
</evidence>
<accession>A0A109KN08</accession>
<dbReference type="Pfam" id="PF00205">
    <property type="entry name" value="TPP_enzyme_M"/>
    <property type="match status" value="1"/>
</dbReference>
<protein>
    <submittedName>
        <fullName evidence="4">Putative 2-ketoarginine decarboxylase AruI</fullName>
        <ecNumber evidence="4">4.1.1.75</ecNumber>
    </submittedName>
</protein>
<proteinExistence type="inferred from homology"/>
<dbReference type="GO" id="GO:0047435">
    <property type="term" value="F:5-guanidino-2-oxopentanoate decarboxylase activity"/>
    <property type="evidence" value="ECO:0007669"/>
    <property type="project" value="UniProtKB-EC"/>
</dbReference>
<feature type="domain" description="Thiamine pyrophosphate enzyme central" evidence="2">
    <location>
        <begin position="4"/>
        <end position="68"/>
    </location>
</feature>
<sequence>MYEPACRDLIADADLVIAIGTRFSQVDTDDWRIPLSAPLIQIDPDTEQFNSVYACDVALCGELKQTLGLLQGMLAQTISGWDLAALSRDVGLLRGPAPLVASLLHELLLPGDIIAVDVHEQGYPLVEHLLLDQQAFLFSGTSLCLGYGIPAAIGARLAHKQGRVMAFCGDGGFLMSSCELATVAHYGLAIVFVIVNDQAFGTIKNHQLEHFGATAGVELTNPDFKALTHSFGFDYRAINHHEDLHPVLCWALDQTRPTVIEIDKALLH</sequence>
<dbReference type="InterPro" id="IPR011766">
    <property type="entry name" value="TPP_enzyme_TPP-bd"/>
</dbReference>
<dbReference type="GO" id="GO:0009097">
    <property type="term" value="P:isoleucine biosynthetic process"/>
    <property type="evidence" value="ECO:0007669"/>
    <property type="project" value="TreeGrafter"/>
</dbReference>
<dbReference type="Proteomes" id="UP000061348">
    <property type="component" value="Unassembled WGS sequence"/>
</dbReference>
<dbReference type="GO" id="GO:0000287">
    <property type="term" value="F:magnesium ion binding"/>
    <property type="evidence" value="ECO:0007669"/>
    <property type="project" value="InterPro"/>
</dbReference>
<dbReference type="InterPro" id="IPR045229">
    <property type="entry name" value="TPP_enz"/>
</dbReference>
<dbReference type="GO" id="GO:0005948">
    <property type="term" value="C:acetolactate synthase complex"/>
    <property type="evidence" value="ECO:0007669"/>
    <property type="project" value="TreeGrafter"/>
</dbReference>
<keyword evidence="4" id="KW-0456">Lyase</keyword>
<comment type="caution">
    <text evidence="4">The sequence shown here is derived from an EMBL/GenBank/DDBJ whole genome shotgun (WGS) entry which is preliminary data.</text>
</comment>
<dbReference type="EMBL" id="LCYA01000295">
    <property type="protein sequence ID" value="KWV72259.1"/>
    <property type="molecule type" value="Genomic_DNA"/>
</dbReference>
<name>A0A109KN08_PSEFL</name>
<reference evidence="4 5" key="1">
    <citation type="submission" date="2015-05" db="EMBL/GenBank/DDBJ databases">
        <title>A genomic and transcriptomic approach to investigate the blue pigment phenotype in Pseudomonas fluorescens.</title>
        <authorList>
            <person name="Andreani N.A."/>
            <person name="Cardazzo B."/>
        </authorList>
    </citation>
    <scope>NUCLEOTIDE SEQUENCE [LARGE SCALE GENOMIC DNA]</scope>
    <source>
        <strain evidence="4 5">Ps_22</strain>
    </source>
</reference>
<evidence type="ECO:0000313" key="5">
    <source>
        <dbReference type="Proteomes" id="UP000061348"/>
    </source>
</evidence>
<evidence type="ECO:0000259" key="2">
    <source>
        <dbReference type="Pfam" id="PF00205"/>
    </source>
</evidence>
<dbReference type="SUPFAM" id="SSF52467">
    <property type="entry name" value="DHS-like NAD/FAD-binding domain"/>
    <property type="match status" value="1"/>
</dbReference>
<evidence type="ECO:0000256" key="1">
    <source>
        <dbReference type="ARBA" id="ARBA00007812"/>
    </source>
</evidence>
<dbReference type="CDD" id="cd00568">
    <property type="entry name" value="TPP_enzymes"/>
    <property type="match status" value="1"/>
</dbReference>
<dbReference type="EC" id="4.1.1.75" evidence="4"/>